<dbReference type="InterPro" id="IPR054841">
    <property type="entry name" value="carotdesatCrtD"/>
</dbReference>
<comment type="similarity">
    <text evidence="2 5">Belongs to the carotenoid/retinoid oxidoreductase family.</text>
</comment>
<dbReference type="AlphaFoldDB" id="A0A212S0V6"/>
<evidence type="ECO:0000256" key="1">
    <source>
        <dbReference type="ARBA" id="ARBA00004829"/>
    </source>
</evidence>
<keyword evidence="4 5" id="KW-0560">Oxidoreductase</keyword>
<dbReference type="NCBIfam" id="TIGR02734">
    <property type="entry name" value="crtI_fam"/>
    <property type="match status" value="1"/>
</dbReference>
<comment type="pathway">
    <text evidence="1 5">Carotenoid biosynthesis.</text>
</comment>
<dbReference type="InterPro" id="IPR014105">
    <property type="entry name" value="Carotenoid/retinoid_OxRdtase"/>
</dbReference>
<dbReference type="InterPro" id="IPR002937">
    <property type="entry name" value="Amino_oxidase"/>
</dbReference>
<evidence type="ECO:0000313" key="8">
    <source>
        <dbReference type="EMBL" id="SNB78614.1"/>
    </source>
</evidence>
<accession>A0A212S0V6</accession>
<evidence type="ECO:0000256" key="2">
    <source>
        <dbReference type="ARBA" id="ARBA00006046"/>
    </source>
</evidence>
<dbReference type="Proteomes" id="UP000198418">
    <property type="component" value="Unassembled WGS sequence"/>
</dbReference>
<protein>
    <submittedName>
        <fullName evidence="8">1-hydroxycarotenoid 3,4-desaturase</fullName>
    </submittedName>
</protein>
<name>A0A212S0V6_RHOAC</name>
<dbReference type="NCBIfam" id="NF045637">
    <property type="entry name" value="carotdesatCrtDProt"/>
    <property type="match status" value="1"/>
</dbReference>
<dbReference type="PANTHER" id="PTHR43734">
    <property type="entry name" value="PHYTOENE DESATURASE"/>
    <property type="match status" value="1"/>
</dbReference>
<dbReference type="GO" id="GO:0016491">
    <property type="term" value="F:oxidoreductase activity"/>
    <property type="evidence" value="ECO:0007669"/>
    <property type="project" value="UniProtKB-KW"/>
</dbReference>
<dbReference type="InterPro" id="IPR036188">
    <property type="entry name" value="FAD/NAD-bd_sf"/>
</dbReference>
<dbReference type="Pfam" id="PF01593">
    <property type="entry name" value="Amino_oxidase"/>
    <property type="match status" value="1"/>
</dbReference>
<sequence>MRSRAAVVVVGAGVGGLVAALLSAARGFDTIVLEAASAAGGKLRAAEVSGRRIDAGPTVFTLRDVFEDLFAECGGTLSDYLTLKRAERLARHYWPDGSRVDLFPDIEANFAAIREFAGLREAEGYRAFAARAAHMHATLDRAFMRAPRPAHPFSLASRIGWTRWRDIAAITPTRTLWGALGAHFHDPRLRQLFARYATYCGSSPFLAPATLMLVADVERRGVWFVEGGMIKLAEALERFAVSLGARFHYGARVERIVVEGGRACGVVTEAGQRFDAEAILFNGDVSALSMLGTQAGAAAAPTPPRARSLSAVTLAGVGTSDAPLLHHNVFFGANYAEEFEAIFARGRLPAQPTVYVCASDRGDDDKARGDGERLFCLANAPAGPGGALDEKQIEAYEAAAMDVMRACGARLDWRERVVTTPADFAALFPATEGSLYGVATHGWQASFLRPTARTRLPGLYLAGGGVHPGPGVPMAALSGRQAALAITSDLRSTRRSRLAALSRSLSPPLATTENPERPG</sequence>
<keyword evidence="3 5" id="KW-0125">Carotenoid biosynthesis</keyword>
<proteinExistence type="inferred from homology"/>
<dbReference type="PANTHER" id="PTHR43734:SF7">
    <property type="entry name" value="4,4'-DIAPONEUROSPORENE OXYGENASE"/>
    <property type="match status" value="1"/>
</dbReference>
<dbReference type="EMBL" id="FYDG01000010">
    <property type="protein sequence ID" value="SNB78614.1"/>
    <property type="molecule type" value="Genomic_DNA"/>
</dbReference>
<gene>
    <name evidence="8" type="ORF">SAMN06265338_11035</name>
</gene>
<feature type="domain" description="Amine oxidase" evidence="7">
    <location>
        <begin position="15"/>
        <end position="486"/>
    </location>
</feature>
<keyword evidence="9" id="KW-1185">Reference proteome</keyword>
<evidence type="ECO:0000313" key="9">
    <source>
        <dbReference type="Proteomes" id="UP000198418"/>
    </source>
</evidence>
<evidence type="ECO:0000256" key="4">
    <source>
        <dbReference type="ARBA" id="ARBA00023002"/>
    </source>
</evidence>
<evidence type="ECO:0000256" key="3">
    <source>
        <dbReference type="ARBA" id="ARBA00022746"/>
    </source>
</evidence>
<evidence type="ECO:0000256" key="5">
    <source>
        <dbReference type="RuleBase" id="RU362075"/>
    </source>
</evidence>
<dbReference type="GO" id="GO:0016117">
    <property type="term" value="P:carotenoid biosynthetic process"/>
    <property type="evidence" value="ECO:0007669"/>
    <property type="project" value="UniProtKB-KW"/>
</dbReference>
<evidence type="ECO:0000259" key="7">
    <source>
        <dbReference type="Pfam" id="PF01593"/>
    </source>
</evidence>
<feature type="region of interest" description="Disordered" evidence="6">
    <location>
        <begin position="500"/>
        <end position="519"/>
    </location>
</feature>
<dbReference type="Gene3D" id="3.50.50.60">
    <property type="entry name" value="FAD/NAD(P)-binding domain"/>
    <property type="match status" value="2"/>
</dbReference>
<evidence type="ECO:0000256" key="6">
    <source>
        <dbReference type="SAM" id="MobiDB-lite"/>
    </source>
</evidence>
<dbReference type="OrthoDB" id="9774675at2"/>
<organism evidence="8 9">
    <name type="scientific">Rhodoblastus acidophilus</name>
    <name type="common">Rhodopseudomonas acidophila</name>
    <dbReference type="NCBI Taxonomy" id="1074"/>
    <lineage>
        <taxon>Bacteria</taxon>
        <taxon>Pseudomonadati</taxon>
        <taxon>Pseudomonadota</taxon>
        <taxon>Alphaproteobacteria</taxon>
        <taxon>Hyphomicrobiales</taxon>
        <taxon>Rhodoblastaceae</taxon>
        <taxon>Rhodoblastus</taxon>
    </lineage>
</organism>
<reference evidence="9" key="1">
    <citation type="submission" date="2017-06" db="EMBL/GenBank/DDBJ databases">
        <authorList>
            <person name="Varghese N."/>
            <person name="Submissions S."/>
        </authorList>
    </citation>
    <scope>NUCLEOTIDE SEQUENCE [LARGE SCALE GENOMIC DNA]</scope>
    <source>
        <strain evidence="9">DSM 137</strain>
    </source>
</reference>
<feature type="compositionally biased region" description="Low complexity" evidence="6">
    <location>
        <begin position="500"/>
        <end position="512"/>
    </location>
</feature>
<dbReference type="SUPFAM" id="SSF51905">
    <property type="entry name" value="FAD/NAD(P)-binding domain"/>
    <property type="match status" value="1"/>
</dbReference>